<evidence type="ECO:0000256" key="1">
    <source>
        <dbReference type="ARBA" id="ARBA00022722"/>
    </source>
</evidence>
<keyword evidence="4" id="KW-0698">rRNA processing</keyword>
<sequence>MDIFSRIKPNVNTNELSTDTLAYIGDAVFNLYVKLHYFKKTSVKKLHKNTQSVVNRNYQSILLDKILPHLSDEEFSYVKRGINSKGAGKYGNDPAYRKSTGFEVLIGFLYLKDEERLYKLLSEVLE</sequence>
<comment type="similarity">
    <text evidence="4">Belongs to the MrnC RNase family.</text>
</comment>
<keyword evidence="4" id="KW-0699">rRNA-binding</keyword>
<evidence type="ECO:0000259" key="5">
    <source>
        <dbReference type="Pfam" id="PF00636"/>
    </source>
</evidence>
<dbReference type="EC" id="3.1.26.-" evidence="4"/>
<evidence type="ECO:0000256" key="2">
    <source>
        <dbReference type="ARBA" id="ARBA00022759"/>
    </source>
</evidence>
<dbReference type="Proteomes" id="UP000242616">
    <property type="component" value="Unassembled WGS sequence"/>
</dbReference>
<protein>
    <recommendedName>
        <fullName evidence="4">Mini-ribonuclease 3</fullName>
        <shortName evidence="4">Mini-3</shortName>
        <shortName evidence="4">Mini-RNase 3</shortName>
        <ecNumber evidence="4">3.1.26.-</ecNumber>
    </recommendedName>
    <alternativeName>
        <fullName evidence="4">Mini-RNase III</fullName>
        <shortName evidence="4">Mini-III</shortName>
    </alternativeName>
</protein>
<dbReference type="InterPro" id="IPR008226">
    <property type="entry name" value="Mini3_fam"/>
</dbReference>
<keyword evidence="1 4" id="KW-0540">Nuclease</keyword>
<comment type="cofactor">
    <cofactor evidence="4">
        <name>Mg(2+)</name>
        <dbReference type="ChEBI" id="CHEBI:18420"/>
    </cofactor>
</comment>
<dbReference type="InterPro" id="IPR000999">
    <property type="entry name" value="RNase_III_dom"/>
</dbReference>
<accession>A0ABX3IL45</accession>
<reference evidence="6 7" key="1">
    <citation type="submission" date="2015-06" db="EMBL/GenBank/DDBJ databases">
        <title>Genome sequencing of Thermotogales isolates from hydrothermal vents.</title>
        <authorList>
            <person name="Haverkamp T.H."/>
            <person name="Kublanov I.V."/>
            <person name="Nesbo C.L."/>
        </authorList>
    </citation>
    <scope>NUCLEOTIDE SEQUENCE [LARGE SCALE GENOMIC DNA]</scope>
    <source>
        <strain evidence="7">ik275mar</strain>
    </source>
</reference>
<dbReference type="EMBL" id="LBFC01000005">
    <property type="protein sequence ID" value="ONN27894.1"/>
    <property type="molecule type" value="Genomic_DNA"/>
</dbReference>
<dbReference type="InterPro" id="IPR036389">
    <property type="entry name" value="RNase_III_sf"/>
</dbReference>
<comment type="caution">
    <text evidence="6">The sequence shown here is derived from an EMBL/GenBank/DDBJ whole genome shotgun (WGS) entry which is preliminary data.</text>
</comment>
<evidence type="ECO:0000313" key="6">
    <source>
        <dbReference type="EMBL" id="ONN27894.1"/>
    </source>
</evidence>
<dbReference type="Pfam" id="PF00636">
    <property type="entry name" value="Ribonuclease_3"/>
    <property type="match status" value="1"/>
</dbReference>
<gene>
    <name evidence="4" type="primary">mrnC</name>
    <name evidence="6" type="ORF">XJ44_01415</name>
</gene>
<evidence type="ECO:0000256" key="3">
    <source>
        <dbReference type="ARBA" id="ARBA00022801"/>
    </source>
</evidence>
<comment type="subcellular location">
    <subcellularLocation>
        <location evidence="4">Cytoplasm</location>
    </subcellularLocation>
</comment>
<keyword evidence="4" id="KW-0694">RNA-binding</keyword>
<dbReference type="HAMAP" id="MF_01468">
    <property type="entry name" value="RNase_Mini_III"/>
    <property type="match status" value="1"/>
</dbReference>
<name>A0ABX3IL45_9BACT</name>
<keyword evidence="2 4" id="KW-0255">Endonuclease</keyword>
<comment type="function">
    <text evidence="4">Involved in correct processing of both the 5' and 3' ends of 23S rRNA precursor. Processes 30S rRNA precursor transcript even in absence of ribonuclease 3 (Rnc); Rnc processes 30S rRNA into smaller rRNA precursors.</text>
</comment>
<dbReference type="Gene3D" id="1.10.1520.10">
    <property type="entry name" value="Ribonuclease III domain"/>
    <property type="match status" value="1"/>
</dbReference>
<feature type="domain" description="RNase III" evidence="5">
    <location>
        <begin position="20"/>
        <end position="113"/>
    </location>
</feature>
<comment type="subunit">
    <text evidence="4">Homodimer.</text>
</comment>
<evidence type="ECO:0000256" key="4">
    <source>
        <dbReference type="HAMAP-Rule" id="MF_01468"/>
    </source>
</evidence>
<proteinExistence type="inferred from homology"/>
<feature type="active site" evidence="4">
    <location>
        <position position="26"/>
    </location>
</feature>
<dbReference type="PANTHER" id="PTHR34276:SF1">
    <property type="entry name" value="MINI-RIBONUCLEASE 3"/>
    <property type="match status" value="1"/>
</dbReference>
<evidence type="ECO:0000313" key="7">
    <source>
        <dbReference type="Proteomes" id="UP000242616"/>
    </source>
</evidence>
<dbReference type="SUPFAM" id="SSF69065">
    <property type="entry name" value="RNase III domain-like"/>
    <property type="match status" value="1"/>
</dbReference>
<keyword evidence="7" id="KW-1185">Reference proteome</keyword>
<dbReference type="PANTHER" id="PTHR34276">
    <property type="entry name" value="MINI-RIBONUCLEASE 3"/>
    <property type="match status" value="1"/>
</dbReference>
<keyword evidence="3 4" id="KW-0378">Hydrolase</keyword>
<organism evidence="6 7">
    <name type="scientific">Thermosipho affectus</name>
    <dbReference type="NCBI Taxonomy" id="660294"/>
    <lineage>
        <taxon>Bacteria</taxon>
        <taxon>Thermotogati</taxon>
        <taxon>Thermotogota</taxon>
        <taxon>Thermotogae</taxon>
        <taxon>Thermotogales</taxon>
        <taxon>Fervidobacteriaceae</taxon>
        <taxon>Thermosipho</taxon>
    </lineage>
</organism>
<keyword evidence="4" id="KW-0460">Magnesium</keyword>
<dbReference type="RefSeq" id="WP_077197825.1">
    <property type="nucleotide sequence ID" value="NZ_LBFC01000005.1"/>
</dbReference>
<dbReference type="PIRSF" id="PIRSF005520">
    <property type="entry name" value="UCP005520"/>
    <property type="match status" value="1"/>
</dbReference>
<keyword evidence="4" id="KW-0690">Ribosome biogenesis</keyword>
<keyword evidence="4" id="KW-0963">Cytoplasm</keyword>